<dbReference type="GO" id="GO:0000164">
    <property type="term" value="C:protein phosphatase type 1 complex"/>
    <property type="evidence" value="ECO:0007669"/>
    <property type="project" value="TreeGrafter"/>
</dbReference>
<feature type="compositionally biased region" description="Low complexity" evidence="1">
    <location>
        <begin position="10"/>
        <end position="19"/>
    </location>
</feature>
<dbReference type="InterPro" id="IPR050782">
    <property type="entry name" value="PP1_regulatory_subunit_3"/>
</dbReference>
<keyword evidence="4" id="KW-1185">Reference proteome</keyword>
<feature type="compositionally biased region" description="Low complexity" evidence="1">
    <location>
        <begin position="658"/>
        <end position="671"/>
    </location>
</feature>
<organism evidence="3 4">
    <name type="scientific">Microthyrium microscopicum</name>
    <dbReference type="NCBI Taxonomy" id="703497"/>
    <lineage>
        <taxon>Eukaryota</taxon>
        <taxon>Fungi</taxon>
        <taxon>Dikarya</taxon>
        <taxon>Ascomycota</taxon>
        <taxon>Pezizomycotina</taxon>
        <taxon>Dothideomycetes</taxon>
        <taxon>Dothideomycetes incertae sedis</taxon>
        <taxon>Microthyriales</taxon>
        <taxon>Microthyriaceae</taxon>
        <taxon>Microthyrium</taxon>
    </lineage>
</organism>
<feature type="region of interest" description="Disordered" evidence="1">
    <location>
        <begin position="132"/>
        <end position="195"/>
    </location>
</feature>
<dbReference type="Proteomes" id="UP000799302">
    <property type="component" value="Unassembled WGS sequence"/>
</dbReference>
<dbReference type="Gene3D" id="2.60.40.2440">
    <property type="entry name" value="Carbohydrate binding type-21 domain"/>
    <property type="match status" value="1"/>
</dbReference>
<feature type="compositionally biased region" description="Polar residues" evidence="1">
    <location>
        <begin position="58"/>
        <end position="85"/>
    </location>
</feature>
<evidence type="ECO:0000259" key="2">
    <source>
        <dbReference type="PROSITE" id="PS51159"/>
    </source>
</evidence>
<dbReference type="AlphaFoldDB" id="A0A6A6USF5"/>
<feature type="region of interest" description="Disordered" evidence="1">
    <location>
        <begin position="235"/>
        <end position="258"/>
    </location>
</feature>
<feature type="compositionally biased region" description="Basic and acidic residues" evidence="1">
    <location>
        <begin position="509"/>
        <end position="524"/>
    </location>
</feature>
<feature type="domain" description="CBM21" evidence="2">
    <location>
        <begin position="327"/>
        <end position="440"/>
    </location>
</feature>
<dbReference type="GO" id="GO:2001069">
    <property type="term" value="F:glycogen binding"/>
    <property type="evidence" value="ECO:0007669"/>
    <property type="project" value="TreeGrafter"/>
</dbReference>
<dbReference type="OrthoDB" id="1881at2759"/>
<dbReference type="GO" id="GO:0008157">
    <property type="term" value="F:protein phosphatase 1 binding"/>
    <property type="evidence" value="ECO:0007669"/>
    <property type="project" value="TreeGrafter"/>
</dbReference>
<dbReference type="EMBL" id="MU004230">
    <property type="protein sequence ID" value="KAF2674690.1"/>
    <property type="molecule type" value="Genomic_DNA"/>
</dbReference>
<evidence type="ECO:0000313" key="4">
    <source>
        <dbReference type="Proteomes" id="UP000799302"/>
    </source>
</evidence>
<proteinExistence type="predicted"/>
<evidence type="ECO:0000313" key="3">
    <source>
        <dbReference type="EMBL" id="KAF2674690.1"/>
    </source>
</evidence>
<protein>
    <recommendedName>
        <fullName evidence="2">CBM21 domain-containing protein</fullName>
    </recommendedName>
</protein>
<gene>
    <name evidence="3" type="ORF">BT63DRAFT_17636</name>
</gene>
<feature type="region of interest" description="Disordered" evidence="1">
    <location>
        <begin position="448"/>
        <end position="530"/>
    </location>
</feature>
<dbReference type="PANTHER" id="PTHR12307">
    <property type="entry name" value="PROTEIN PHOSPHATASE 1 REGULATORY SUBUNIT"/>
    <property type="match status" value="1"/>
</dbReference>
<feature type="compositionally biased region" description="Polar residues" evidence="1">
    <location>
        <begin position="133"/>
        <end position="146"/>
    </location>
</feature>
<accession>A0A6A6USF5</accession>
<feature type="region of interest" description="Disordered" evidence="1">
    <location>
        <begin position="1"/>
        <end position="86"/>
    </location>
</feature>
<dbReference type="Pfam" id="PF03370">
    <property type="entry name" value="CBM_21"/>
    <property type="match status" value="1"/>
</dbReference>
<dbReference type="PANTHER" id="PTHR12307:SF36">
    <property type="entry name" value="GLYCOGEN-BINDING SUBUNIT 76A"/>
    <property type="match status" value="1"/>
</dbReference>
<dbReference type="InterPro" id="IPR005036">
    <property type="entry name" value="CBM21_dom"/>
</dbReference>
<name>A0A6A6USF5_9PEZI</name>
<reference evidence="3" key="1">
    <citation type="journal article" date="2020" name="Stud. Mycol.">
        <title>101 Dothideomycetes genomes: a test case for predicting lifestyles and emergence of pathogens.</title>
        <authorList>
            <person name="Haridas S."/>
            <person name="Albert R."/>
            <person name="Binder M."/>
            <person name="Bloem J."/>
            <person name="Labutti K."/>
            <person name="Salamov A."/>
            <person name="Andreopoulos B."/>
            <person name="Baker S."/>
            <person name="Barry K."/>
            <person name="Bills G."/>
            <person name="Bluhm B."/>
            <person name="Cannon C."/>
            <person name="Castanera R."/>
            <person name="Culley D."/>
            <person name="Daum C."/>
            <person name="Ezra D."/>
            <person name="Gonzalez J."/>
            <person name="Henrissat B."/>
            <person name="Kuo A."/>
            <person name="Liang C."/>
            <person name="Lipzen A."/>
            <person name="Lutzoni F."/>
            <person name="Magnuson J."/>
            <person name="Mondo S."/>
            <person name="Nolan M."/>
            <person name="Ohm R."/>
            <person name="Pangilinan J."/>
            <person name="Park H.-J."/>
            <person name="Ramirez L."/>
            <person name="Alfaro M."/>
            <person name="Sun H."/>
            <person name="Tritt A."/>
            <person name="Yoshinaga Y."/>
            <person name="Zwiers L.-H."/>
            <person name="Turgeon B."/>
            <person name="Goodwin S."/>
            <person name="Spatafora J."/>
            <person name="Crous P."/>
            <person name="Grigoriev I."/>
        </authorList>
    </citation>
    <scope>NUCLEOTIDE SEQUENCE</scope>
    <source>
        <strain evidence="3">CBS 115976</strain>
    </source>
</reference>
<dbReference type="PROSITE" id="PS51159">
    <property type="entry name" value="CBM21"/>
    <property type="match status" value="1"/>
</dbReference>
<dbReference type="GO" id="GO:0005979">
    <property type="term" value="P:regulation of glycogen biosynthetic process"/>
    <property type="evidence" value="ECO:0007669"/>
    <property type="project" value="TreeGrafter"/>
</dbReference>
<evidence type="ECO:0000256" key="1">
    <source>
        <dbReference type="SAM" id="MobiDB-lite"/>
    </source>
</evidence>
<dbReference type="InterPro" id="IPR038175">
    <property type="entry name" value="CBM21_dom_sf"/>
</dbReference>
<sequence length="739" mass="80996">MPYTPPTPRSPATSSPSITRNHSYDKSSSPSTKPVRQELPRSKSATYLHKHRRGPSFADQQPVVQASNTHGNPSMPSFSDGNSTVIAGRPSLPITSFKPLLSTGLTASPIEAGSSEDDEDRGRSRQIAVLAQTLKSSGNLSMQRRQSPTRREDGNVPLAPKQTPLGLYIETATPPPLSQEQRKISHSRSSSDMLYPPQDQMAIASDNSSPIDSDDEAALERRRVQLIRKKSGELVRPALRDSSHKRRPLSAPGTPTYPKAVHFNENIEQVRHFLQVDKPSAVSADSSPVETYDSESDYPFGLEMPRKSRPIEWEIKTNFDSKDARNSHERQCMPVRVEQLTLSKDFKSLEGICAVANIAFEKFIVARFTFDYWRTTSEVIAEWTDIRFTQHHDGYDRFKFTIKLSEQANLQNKTLYLCVRYNSGGQEHWDNNGGANFQIDFSRKLPAPKMPAPRVSKTVGSTPLSTPPVGIPRSRHSSKNTIPRPRSFPMGSSDDEFSTQFESPFRGRTGADRKKGHTFQDHSLQHSSSNRLSTRYDFNSSLHAALTTAQNALGDLSGISITPKQTPPPRPQRVVAPVAAPVVAPVAPPAPAVQPVAAAIGGARPTLGSEEYRDLIQKFCYFGSDGNNTAVTSPTPKEEGAKQLTMQQIDGALDDSSDSNTSSAGSSASNSPPSPKVKLHPQPVHTPEPRPTNRTPSPGLKAINSPRLNPFRAPSPALSHSSAYEEFPHQGLSVQSALC</sequence>
<feature type="region of interest" description="Disordered" evidence="1">
    <location>
        <begin position="652"/>
        <end position="722"/>
    </location>
</feature>